<proteinExistence type="inferred from homology"/>
<feature type="transmembrane region" description="Helical" evidence="2">
    <location>
        <begin position="12"/>
        <end position="33"/>
    </location>
</feature>
<gene>
    <name evidence="4" type="ORF">Lche_1096</name>
</gene>
<keyword evidence="2" id="KW-1133">Transmembrane helix</keyword>
<evidence type="ECO:0000313" key="5">
    <source>
        <dbReference type="Proteomes" id="UP000054921"/>
    </source>
</evidence>
<dbReference type="PANTHER" id="PTHR43318:SF1">
    <property type="entry name" value="POLYSACCHARIDE BIOSYNTHESIS PROTEIN EPSC-RELATED"/>
    <property type="match status" value="1"/>
</dbReference>
<sequence length="623" mass="69751">MIQKMSVFFQKLYKKLPVLLCDLFAIPVAWYAAYWLRYNMQPFPKILTSTHSVIGLALLTAIQVACFFYFKTYRGLWRFFSLNDVVRILKATLTATILGIPVLYLVSMLHEVPRSVFPLYCMILTTILCSCRMLRRIYWDKQASSNKAVELKRVLIIGAGMAGEGLARDLKRSKQYIPVGFIDDNLAKRGLEVHGVPVLGTTSQITQRVNEHAIDLIFIAIPSASSSVMRRIVTCCEESKTPFSTLPSLNALASGRVEVNALRPVNIEDLLGREQVNLQWDKLTAGIAGKRVLVTGGGGSIGSELCRQILALKPHSLAIIENSEFNLYQIELELKQNFPDISIEFMLMSVTDEVAVNHFFVNYQPEIVFHAAAYKHVPLLQNQIRVAVMNNVLGTQVVAKASVSVNVGKFILISTDKAVNPTNIMGTTKRVAEIYCQNLDGRSKTQFITVRFGNVLGSAGSVVPLFQKQLLSGGPIKVTHPDMQRYFMTIPEACQLILQAMVNGKGGEIFVLDMGDPVKISYLAEQMIRLAGKEPGKDIMIEYTGLRPGEKLFEELFHESEQLAPTEHEKLFKAKFRELNWDELIQTMRLLHSACEENQDDELFILLKSLVPELNTTSAVPIS</sequence>
<dbReference type="Gene3D" id="3.40.50.720">
    <property type="entry name" value="NAD(P)-binding Rossmann-like Domain"/>
    <property type="match status" value="2"/>
</dbReference>
<dbReference type="Pfam" id="PF02719">
    <property type="entry name" value="Polysacc_synt_2"/>
    <property type="match status" value="1"/>
</dbReference>
<dbReference type="PATRIC" id="fig|28084.5.peg.1187"/>
<organism evidence="4 5">
    <name type="scientific">Legionella cherrii</name>
    <dbReference type="NCBI Taxonomy" id="28084"/>
    <lineage>
        <taxon>Bacteria</taxon>
        <taxon>Pseudomonadati</taxon>
        <taxon>Pseudomonadota</taxon>
        <taxon>Gammaproteobacteria</taxon>
        <taxon>Legionellales</taxon>
        <taxon>Legionellaceae</taxon>
        <taxon>Legionella</taxon>
    </lineage>
</organism>
<dbReference type="OrthoDB" id="9803111at2"/>
<dbReference type="EMBL" id="LNXW01000013">
    <property type="protein sequence ID" value="KTC79076.1"/>
    <property type="molecule type" value="Genomic_DNA"/>
</dbReference>
<dbReference type="InterPro" id="IPR036291">
    <property type="entry name" value="NAD(P)-bd_dom_sf"/>
</dbReference>
<dbReference type="SUPFAM" id="SSF51735">
    <property type="entry name" value="NAD(P)-binding Rossmann-fold domains"/>
    <property type="match status" value="2"/>
</dbReference>
<dbReference type="InterPro" id="IPR003869">
    <property type="entry name" value="Polysac_CapD-like"/>
</dbReference>
<accession>A0A0W0S7N0</accession>
<comment type="caution">
    <text evidence="4">The sequence shown here is derived from an EMBL/GenBank/DDBJ whole genome shotgun (WGS) entry which is preliminary data.</text>
</comment>
<dbReference type="RefSeq" id="WP_058387538.1">
    <property type="nucleotide sequence ID" value="NZ_LNXW01000013.1"/>
</dbReference>
<dbReference type="Proteomes" id="UP000054921">
    <property type="component" value="Unassembled WGS sequence"/>
</dbReference>
<feature type="transmembrane region" description="Helical" evidence="2">
    <location>
        <begin position="91"/>
        <end position="110"/>
    </location>
</feature>
<name>A0A0W0S7N0_9GAMM</name>
<evidence type="ECO:0000256" key="1">
    <source>
        <dbReference type="ARBA" id="ARBA00007430"/>
    </source>
</evidence>
<reference evidence="4 5" key="1">
    <citation type="submission" date="2015-11" db="EMBL/GenBank/DDBJ databases">
        <title>Genomic analysis of 38 Legionella species identifies large and diverse effector repertoires.</title>
        <authorList>
            <person name="Burstein D."/>
            <person name="Amaro F."/>
            <person name="Zusman T."/>
            <person name="Lifshitz Z."/>
            <person name="Cohen O."/>
            <person name="Gilbert J.A."/>
            <person name="Pupko T."/>
            <person name="Shuman H.A."/>
            <person name="Segal G."/>
        </authorList>
    </citation>
    <scope>NUCLEOTIDE SEQUENCE [LARGE SCALE GENOMIC DNA]</scope>
    <source>
        <strain evidence="4 5">ORW</strain>
    </source>
</reference>
<feature type="transmembrane region" description="Helical" evidence="2">
    <location>
        <begin position="53"/>
        <end position="70"/>
    </location>
</feature>
<dbReference type="STRING" id="28084.Lche_1096"/>
<dbReference type="Pfam" id="PF13727">
    <property type="entry name" value="CoA_binding_3"/>
    <property type="match status" value="1"/>
</dbReference>
<evidence type="ECO:0000313" key="4">
    <source>
        <dbReference type="EMBL" id="KTC79076.1"/>
    </source>
</evidence>
<dbReference type="CDD" id="cd05237">
    <property type="entry name" value="UDP_invert_4-6DH_SDR_e"/>
    <property type="match status" value="1"/>
</dbReference>
<comment type="similarity">
    <text evidence="1">Belongs to the polysaccharide synthase family.</text>
</comment>
<evidence type="ECO:0000256" key="2">
    <source>
        <dbReference type="SAM" id="Phobius"/>
    </source>
</evidence>
<evidence type="ECO:0000259" key="3">
    <source>
        <dbReference type="Pfam" id="PF02719"/>
    </source>
</evidence>
<dbReference type="AlphaFoldDB" id="A0A0W0S7N0"/>
<keyword evidence="2" id="KW-0812">Transmembrane</keyword>
<dbReference type="PANTHER" id="PTHR43318">
    <property type="entry name" value="UDP-N-ACETYLGLUCOSAMINE 4,6-DEHYDRATASE"/>
    <property type="match status" value="1"/>
</dbReference>
<feature type="domain" description="Polysaccharide biosynthesis protein CapD-like" evidence="3">
    <location>
        <begin position="292"/>
        <end position="574"/>
    </location>
</feature>
<dbReference type="InterPro" id="IPR051203">
    <property type="entry name" value="Polysaccharide_Synthase-Rel"/>
</dbReference>
<keyword evidence="2" id="KW-0472">Membrane</keyword>
<protein>
    <submittedName>
        <fullName evidence="4">Polysaccharide biosynthesis protein</fullName>
    </submittedName>
</protein>